<dbReference type="GO" id="GO:0015074">
    <property type="term" value="P:DNA integration"/>
    <property type="evidence" value="ECO:0007669"/>
    <property type="project" value="InterPro"/>
</dbReference>
<evidence type="ECO:0000313" key="2">
    <source>
        <dbReference type="EMBL" id="RST73818.1"/>
    </source>
</evidence>
<protein>
    <recommendedName>
        <fullName evidence="1">Integrase catalytic domain-containing protein</fullName>
    </recommendedName>
</protein>
<evidence type="ECO:0000313" key="3">
    <source>
        <dbReference type="Proteomes" id="UP000287156"/>
    </source>
</evidence>
<dbReference type="OrthoDB" id="9781005at2"/>
<reference evidence="2" key="1">
    <citation type="submission" date="2018-12" db="EMBL/GenBank/DDBJ databases">
        <authorList>
            <person name="Sun L."/>
            <person name="Chen Z."/>
        </authorList>
    </citation>
    <scope>NUCLEOTIDE SEQUENCE [LARGE SCALE GENOMIC DNA]</scope>
    <source>
        <strain evidence="2">3-2-2</strain>
    </source>
</reference>
<comment type="caution">
    <text evidence="2">The sequence shown here is derived from an EMBL/GenBank/DDBJ whole genome shotgun (WGS) entry which is preliminary data.</text>
</comment>
<gene>
    <name evidence="2" type="ORF">D4T97_013165</name>
</gene>
<dbReference type="Proteomes" id="UP000287156">
    <property type="component" value="Unassembled WGS sequence"/>
</dbReference>
<sequence length="38" mass="4782">MYYRKVYQSFIELKQAVTDYIFYYNNTDKNKIDWHEPG</sequence>
<feature type="domain" description="Integrase catalytic" evidence="1">
    <location>
        <begin position="1"/>
        <end position="26"/>
    </location>
</feature>
<keyword evidence="3" id="KW-1185">Reference proteome</keyword>
<organism evidence="2 3">
    <name type="scientific">Siminovitchia acidinfaciens</name>
    <dbReference type="NCBI Taxonomy" id="2321395"/>
    <lineage>
        <taxon>Bacteria</taxon>
        <taxon>Bacillati</taxon>
        <taxon>Bacillota</taxon>
        <taxon>Bacilli</taxon>
        <taxon>Bacillales</taxon>
        <taxon>Bacillaceae</taxon>
        <taxon>Siminovitchia</taxon>
    </lineage>
</organism>
<accession>A0A429XYL2</accession>
<dbReference type="AlphaFoldDB" id="A0A429XYL2"/>
<name>A0A429XYL2_9BACI</name>
<dbReference type="Pfam" id="PF13333">
    <property type="entry name" value="rve_2"/>
    <property type="match status" value="1"/>
</dbReference>
<proteinExistence type="predicted"/>
<evidence type="ECO:0000259" key="1">
    <source>
        <dbReference type="Pfam" id="PF13333"/>
    </source>
</evidence>
<dbReference type="InterPro" id="IPR001584">
    <property type="entry name" value="Integrase_cat-core"/>
</dbReference>
<dbReference type="EMBL" id="QYTV02000005">
    <property type="protein sequence ID" value="RST73818.1"/>
    <property type="molecule type" value="Genomic_DNA"/>
</dbReference>